<evidence type="ECO:0000313" key="3">
    <source>
        <dbReference type="Proteomes" id="UP001265746"/>
    </source>
</evidence>
<organism evidence="2 3">
    <name type="scientific">Phomopsis amygdali</name>
    <name type="common">Fusicoccum amygdali</name>
    <dbReference type="NCBI Taxonomy" id="1214568"/>
    <lineage>
        <taxon>Eukaryota</taxon>
        <taxon>Fungi</taxon>
        <taxon>Dikarya</taxon>
        <taxon>Ascomycota</taxon>
        <taxon>Pezizomycotina</taxon>
        <taxon>Sordariomycetes</taxon>
        <taxon>Sordariomycetidae</taxon>
        <taxon>Diaporthales</taxon>
        <taxon>Diaporthaceae</taxon>
        <taxon>Diaporthe</taxon>
    </lineage>
</organism>
<feature type="compositionally biased region" description="Low complexity" evidence="1">
    <location>
        <begin position="213"/>
        <end position="227"/>
    </location>
</feature>
<feature type="region of interest" description="Disordered" evidence="1">
    <location>
        <begin position="201"/>
        <end position="244"/>
    </location>
</feature>
<dbReference type="Gene3D" id="3.30.200.20">
    <property type="entry name" value="Phosphorylase Kinase, domain 1"/>
    <property type="match status" value="1"/>
</dbReference>
<dbReference type="InterPro" id="IPR011009">
    <property type="entry name" value="Kinase-like_dom_sf"/>
</dbReference>
<accession>A0AAD9SKE8</accession>
<gene>
    <name evidence="2" type="ORF">N8I77_002989</name>
</gene>
<proteinExistence type="predicted"/>
<evidence type="ECO:0000313" key="2">
    <source>
        <dbReference type="EMBL" id="KAK2609492.1"/>
    </source>
</evidence>
<dbReference type="AlphaFoldDB" id="A0AAD9SKE8"/>
<comment type="caution">
    <text evidence="2">The sequence shown here is derived from an EMBL/GenBank/DDBJ whole genome shotgun (WGS) entry which is preliminary data.</text>
</comment>
<keyword evidence="3" id="KW-1185">Reference proteome</keyword>
<dbReference type="Proteomes" id="UP001265746">
    <property type="component" value="Unassembled WGS sequence"/>
</dbReference>
<dbReference type="SUPFAM" id="SSF56112">
    <property type="entry name" value="Protein kinase-like (PK-like)"/>
    <property type="match status" value="1"/>
</dbReference>
<sequence>MVDNKRRNKNRGVFVDSMVYNRNEELVDEWLEFATNWDNQTKLVEFVRRYRPGFALPKKIYSAIRGSYNVNWRLEFDDGFSTMIHVPIPHAVAFPDEKIRAEVAAMRLIRNKTTIPVPEVYGWGTTAENPTGYGPFIIMEYIEHTQSLEHVIMNQMDSLGSSGSKKGVENRTLLKAYRQMANIMLQLFTIEGTAVGYPSLSKSLGHEQPPPSSSSSYSSNMPVPSYSTQHSESRISRVHHRPISQSTNDLVIMGGLPPSVLPPSNKTYSTSHEYYQAMADMHLTHLSFQYNSAVLSPPDGREAYVARQLFRKLAREGKLAQNEEDGDGMAEGKQKEVFRLWCDDLRPSSVLLDDNDDVVAVIDWEMSYFAPASFHYNPPWWLLIDKPEYWKTGLSSWVTEYEKFLPLFLEAMNVEETELKRAREKMKNGSDALHTSLQLLAIDEAGKDQHLSSPMSERMKRNWENGRFFLDYSARRGYGFDPIYWKYVDKKFFGKTKKTGFLLKNSGYKERLHLLSDEERAQMEPFVAWKMESRDDEKVVEWEEKDARAIQAACLAGTLGDIEIPKPRVIPWTMTDRTPPPSSPI</sequence>
<dbReference type="InterPro" id="IPR051678">
    <property type="entry name" value="AGP_Transferase"/>
</dbReference>
<reference evidence="2" key="1">
    <citation type="submission" date="2023-06" db="EMBL/GenBank/DDBJ databases">
        <authorList>
            <person name="Noh H."/>
        </authorList>
    </citation>
    <scope>NUCLEOTIDE SEQUENCE</scope>
    <source>
        <strain evidence="2">DUCC20226</strain>
    </source>
</reference>
<dbReference type="PANTHER" id="PTHR21310">
    <property type="entry name" value="AMINOGLYCOSIDE PHOSPHOTRANSFERASE-RELATED-RELATED"/>
    <property type="match status" value="1"/>
</dbReference>
<dbReference type="EMBL" id="JAUJFL010000002">
    <property type="protein sequence ID" value="KAK2609492.1"/>
    <property type="molecule type" value="Genomic_DNA"/>
</dbReference>
<evidence type="ECO:0000256" key="1">
    <source>
        <dbReference type="SAM" id="MobiDB-lite"/>
    </source>
</evidence>
<protein>
    <recommendedName>
        <fullName evidence="4">Aminoglycoside phosphotransferase domain-containing protein</fullName>
    </recommendedName>
</protein>
<name>A0AAD9SKE8_PHOAM</name>
<dbReference type="PANTHER" id="PTHR21310:SF37">
    <property type="entry name" value="AMINOGLYCOSIDE PHOSPHOTRANSFERASE DOMAIN-CONTAINING PROTEIN"/>
    <property type="match status" value="1"/>
</dbReference>
<evidence type="ECO:0008006" key="4">
    <source>
        <dbReference type="Google" id="ProtNLM"/>
    </source>
</evidence>